<evidence type="ECO:0000259" key="4">
    <source>
        <dbReference type="Pfam" id="PF00561"/>
    </source>
</evidence>
<dbReference type="PANTHER" id="PTHR43248">
    <property type="entry name" value="2-SUCCINYL-6-HYDROXY-2,4-CYCLOHEXADIENE-1-CARBOXYLATE SYNTHASE"/>
    <property type="match status" value="1"/>
</dbReference>
<dbReference type="PANTHER" id="PTHR43248:SF25">
    <property type="entry name" value="AB HYDROLASE-1 DOMAIN-CONTAINING PROTEIN-RELATED"/>
    <property type="match status" value="1"/>
</dbReference>
<keyword evidence="2" id="KW-0378">Hydrolase</keyword>
<gene>
    <name evidence="6" type="ORF">NEOLEDRAFT_1057699</name>
</gene>
<dbReference type="AlphaFoldDB" id="A0A165UXF1"/>
<dbReference type="InterPro" id="IPR029058">
    <property type="entry name" value="AB_hydrolase_fold"/>
</dbReference>
<dbReference type="InterPro" id="IPR013595">
    <property type="entry name" value="Pept_S33_TAP-like_C"/>
</dbReference>
<name>A0A165UXF1_9AGAM</name>
<dbReference type="SUPFAM" id="SSF53474">
    <property type="entry name" value="alpha/beta-Hydrolases"/>
    <property type="match status" value="1"/>
</dbReference>
<feature type="domain" description="Peptidase S33 tripeptidyl aminopeptidase-like C-terminal" evidence="5">
    <location>
        <begin position="424"/>
        <end position="518"/>
    </location>
</feature>
<evidence type="ECO:0000256" key="2">
    <source>
        <dbReference type="ARBA" id="ARBA00022801"/>
    </source>
</evidence>
<feature type="domain" description="AB hydrolase-1" evidence="4">
    <location>
        <begin position="84"/>
        <end position="262"/>
    </location>
</feature>
<accession>A0A165UXF1</accession>
<sequence length="563" mass="60729">MRLINAFSFPLLFSSIAFGSVSAFNARTDNSTVQWGSCGDGHDSFQCANISVPLDYHNASDSRMINIYVTRLPATNTTNKLGSLFINPGGPGASGSEVVFEFGQNITTFLMGQYDIIGFDPRGVKQSEPYISCFDNLLDEGIFNRITRGLTLNIPSSITDEVVEDLNRQLTSIRGQVTSLSAQCYARVGDFMSFIGSEAVARDIDTMSKAIDGPDVPINYYGLSYGSALGQRLVQILPPSRIGRVVIDAIVNPVLTSKYAFSPLNTSVSTDDILQGFADNCASAGDACALVNMTSTDIISKINSTLDSLYYNPVHVTDLGYPAVADAGILREVMFRALYSVQTWPMLAEVLAAAFAGNYTPAVSRVLPPLSATSAMQPDDSFYAGTLIVCNDALSTAQQTAGDLVLSLRQNSPQLGESAFSLGLCGDWPDVYPSHSRYNGTFGLPDHTLKTPILMMSNTYDPITPLVNAINSLELYGNNARLIQQADGYGHGAISAVSFCTLQLLQSYLLYGEVPETKHTICQVDQKPFVPFSVSSATNSTQGYNLASREAYTAMLMVLETNL</sequence>
<evidence type="ECO:0000313" key="6">
    <source>
        <dbReference type="EMBL" id="KZT28844.1"/>
    </source>
</evidence>
<dbReference type="STRING" id="1314782.A0A165UXF1"/>
<dbReference type="OrthoDB" id="425534at2759"/>
<feature type="signal peptide" evidence="3">
    <location>
        <begin position="1"/>
        <end position="23"/>
    </location>
</feature>
<dbReference type="Proteomes" id="UP000076761">
    <property type="component" value="Unassembled WGS sequence"/>
</dbReference>
<dbReference type="Gene3D" id="3.40.50.1820">
    <property type="entry name" value="alpha/beta hydrolase"/>
    <property type="match status" value="1"/>
</dbReference>
<protein>
    <recommendedName>
        <fullName evidence="8">Alpha/beta-hydrolase</fullName>
    </recommendedName>
</protein>
<keyword evidence="7" id="KW-1185">Reference proteome</keyword>
<proteinExistence type="inferred from homology"/>
<evidence type="ECO:0000313" key="7">
    <source>
        <dbReference type="Proteomes" id="UP000076761"/>
    </source>
</evidence>
<feature type="chain" id="PRO_5007867870" description="Alpha/beta-hydrolase" evidence="3">
    <location>
        <begin position="24"/>
        <end position="563"/>
    </location>
</feature>
<dbReference type="InParanoid" id="A0A165UXF1"/>
<comment type="similarity">
    <text evidence="1">Belongs to the peptidase S33 family.</text>
</comment>
<evidence type="ECO:0008006" key="8">
    <source>
        <dbReference type="Google" id="ProtNLM"/>
    </source>
</evidence>
<reference evidence="6 7" key="1">
    <citation type="journal article" date="2016" name="Mol. Biol. Evol.">
        <title>Comparative Genomics of Early-Diverging Mushroom-Forming Fungi Provides Insights into the Origins of Lignocellulose Decay Capabilities.</title>
        <authorList>
            <person name="Nagy L.G."/>
            <person name="Riley R."/>
            <person name="Tritt A."/>
            <person name="Adam C."/>
            <person name="Daum C."/>
            <person name="Floudas D."/>
            <person name="Sun H."/>
            <person name="Yadav J.S."/>
            <person name="Pangilinan J."/>
            <person name="Larsson K.H."/>
            <person name="Matsuura K."/>
            <person name="Barry K."/>
            <person name="Labutti K."/>
            <person name="Kuo R."/>
            <person name="Ohm R.A."/>
            <person name="Bhattacharya S.S."/>
            <person name="Shirouzu T."/>
            <person name="Yoshinaga Y."/>
            <person name="Martin F.M."/>
            <person name="Grigoriev I.V."/>
            <person name="Hibbett D.S."/>
        </authorList>
    </citation>
    <scope>NUCLEOTIDE SEQUENCE [LARGE SCALE GENOMIC DNA]</scope>
    <source>
        <strain evidence="6 7">HHB14362 ss-1</strain>
    </source>
</reference>
<dbReference type="Pfam" id="PF08386">
    <property type="entry name" value="Abhydrolase_4"/>
    <property type="match status" value="1"/>
</dbReference>
<dbReference type="InterPro" id="IPR051601">
    <property type="entry name" value="Serine_prot/Carboxylest_S33"/>
</dbReference>
<evidence type="ECO:0000256" key="3">
    <source>
        <dbReference type="SAM" id="SignalP"/>
    </source>
</evidence>
<dbReference type="InterPro" id="IPR000073">
    <property type="entry name" value="AB_hydrolase_1"/>
</dbReference>
<dbReference type="EMBL" id="KV425556">
    <property type="protein sequence ID" value="KZT28844.1"/>
    <property type="molecule type" value="Genomic_DNA"/>
</dbReference>
<keyword evidence="3" id="KW-0732">Signal</keyword>
<evidence type="ECO:0000259" key="5">
    <source>
        <dbReference type="Pfam" id="PF08386"/>
    </source>
</evidence>
<evidence type="ECO:0000256" key="1">
    <source>
        <dbReference type="ARBA" id="ARBA00010088"/>
    </source>
</evidence>
<dbReference type="Pfam" id="PF00561">
    <property type="entry name" value="Abhydrolase_1"/>
    <property type="match status" value="1"/>
</dbReference>
<organism evidence="6 7">
    <name type="scientific">Neolentinus lepideus HHB14362 ss-1</name>
    <dbReference type="NCBI Taxonomy" id="1314782"/>
    <lineage>
        <taxon>Eukaryota</taxon>
        <taxon>Fungi</taxon>
        <taxon>Dikarya</taxon>
        <taxon>Basidiomycota</taxon>
        <taxon>Agaricomycotina</taxon>
        <taxon>Agaricomycetes</taxon>
        <taxon>Gloeophyllales</taxon>
        <taxon>Gloeophyllaceae</taxon>
        <taxon>Neolentinus</taxon>
    </lineage>
</organism>
<dbReference type="GO" id="GO:0016787">
    <property type="term" value="F:hydrolase activity"/>
    <property type="evidence" value="ECO:0007669"/>
    <property type="project" value="UniProtKB-KW"/>
</dbReference>